<evidence type="ECO:0000313" key="2">
    <source>
        <dbReference type="Proteomes" id="UP000619260"/>
    </source>
</evidence>
<gene>
    <name evidence="1" type="ORF">Val02_49270</name>
</gene>
<proteinExistence type="predicted"/>
<dbReference type="AlphaFoldDB" id="A0A8J4DSC7"/>
<accession>A0A8J4DSC7</accession>
<dbReference type="EMBL" id="BOPF01000019">
    <property type="protein sequence ID" value="GIJ48041.1"/>
    <property type="molecule type" value="Genomic_DNA"/>
</dbReference>
<protein>
    <submittedName>
        <fullName evidence="1">Uncharacterized protein</fullName>
    </submittedName>
</protein>
<dbReference type="Proteomes" id="UP000619260">
    <property type="component" value="Unassembled WGS sequence"/>
</dbReference>
<evidence type="ECO:0000313" key="1">
    <source>
        <dbReference type="EMBL" id="GIJ48041.1"/>
    </source>
</evidence>
<sequence length="173" mass="18534">MRLYEERVAGWDVDEGFRQQWSAWCQRLLAHGGELVVPPGVPEPDLDLLVADGTLLALPINVADLGGDCHANVAKLWIDGEIAAVGTGYALSGGLWRQHSWGVTADGGIVETKTGCELYCGVTLPPGERTVQFALNGFDGDVKARLREGGGRTGEIISVLRASRQRRSAVGPR</sequence>
<keyword evidence="2" id="KW-1185">Reference proteome</keyword>
<comment type="caution">
    <text evidence="1">The sequence shown here is derived from an EMBL/GenBank/DDBJ whole genome shotgun (WGS) entry which is preliminary data.</text>
</comment>
<organism evidence="1 2">
    <name type="scientific">Virgisporangium aliadipatigenens</name>
    <dbReference type="NCBI Taxonomy" id="741659"/>
    <lineage>
        <taxon>Bacteria</taxon>
        <taxon>Bacillati</taxon>
        <taxon>Actinomycetota</taxon>
        <taxon>Actinomycetes</taxon>
        <taxon>Micromonosporales</taxon>
        <taxon>Micromonosporaceae</taxon>
        <taxon>Virgisporangium</taxon>
    </lineage>
</organism>
<name>A0A8J4DSC7_9ACTN</name>
<reference evidence="1" key="1">
    <citation type="submission" date="2021-01" db="EMBL/GenBank/DDBJ databases">
        <title>Whole genome shotgun sequence of Virgisporangium aliadipatigenens NBRC 105644.</title>
        <authorList>
            <person name="Komaki H."/>
            <person name="Tamura T."/>
        </authorList>
    </citation>
    <scope>NUCLEOTIDE SEQUENCE</scope>
    <source>
        <strain evidence="1">NBRC 105644</strain>
    </source>
</reference>